<evidence type="ECO:0000313" key="2">
    <source>
        <dbReference type="Proteomes" id="UP000278627"/>
    </source>
</evidence>
<dbReference type="WBParaSite" id="BPAG_0000074001-mRNA-1">
    <property type="protein sequence ID" value="BPAG_0000074001-mRNA-1"/>
    <property type="gene ID" value="BPAG_0000074001"/>
</dbReference>
<dbReference type="Proteomes" id="UP000278627">
    <property type="component" value="Unassembled WGS sequence"/>
</dbReference>
<name>A0A0N4SYD5_BRUPA</name>
<reference evidence="1 2" key="2">
    <citation type="submission" date="2018-11" db="EMBL/GenBank/DDBJ databases">
        <authorList>
            <consortium name="Pathogen Informatics"/>
        </authorList>
    </citation>
    <scope>NUCLEOTIDE SEQUENCE [LARGE SCALE GENOMIC DNA]</scope>
</reference>
<gene>
    <name evidence="1" type="ORF">BPAG_LOCUS741</name>
</gene>
<evidence type="ECO:0000313" key="1">
    <source>
        <dbReference type="EMBL" id="VDN81927.1"/>
    </source>
</evidence>
<keyword evidence="2" id="KW-1185">Reference proteome</keyword>
<reference evidence="3" key="1">
    <citation type="submission" date="2017-02" db="UniProtKB">
        <authorList>
            <consortium name="WormBaseParasite"/>
        </authorList>
    </citation>
    <scope>IDENTIFICATION</scope>
</reference>
<dbReference type="EMBL" id="UZAD01000040">
    <property type="protein sequence ID" value="VDN81927.1"/>
    <property type="molecule type" value="Genomic_DNA"/>
</dbReference>
<sequence length="82" mass="9491">MLVILQTAKLFSSRVPSFIGAQVSRFISYLYYQIEKDELKFEGRTLDYPSSTQFSVQLLMLKKDWGKLVVIPNRYCSSTTKS</sequence>
<dbReference type="AlphaFoldDB" id="A0A0N4SYD5"/>
<evidence type="ECO:0000313" key="3">
    <source>
        <dbReference type="WBParaSite" id="BPAG_0000074001-mRNA-1"/>
    </source>
</evidence>
<organism evidence="3">
    <name type="scientific">Brugia pahangi</name>
    <name type="common">Filarial nematode worm</name>
    <dbReference type="NCBI Taxonomy" id="6280"/>
    <lineage>
        <taxon>Eukaryota</taxon>
        <taxon>Metazoa</taxon>
        <taxon>Ecdysozoa</taxon>
        <taxon>Nematoda</taxon>
        <taxon>Chromadorea</taxon>
        <taxon>Rhabditida</taxon>
        <taxon>Spirurina</taxon>
        <taxon>Spiruromorpha</taxon>
        <taxon>Filarioidea</taxon>
        <taxon>Onchocercidae</taxon>
        <taxon>Brugia</taxon>
    </lineage>
</organism>
<protein>
    <submittedName>
        <fullName evidence="3">Secreted protein</fullName>
    </submittedName>
</protein>
<accession>A0A0N4SYD5</accession>
<proteinExistence type="predicted"/>